<dbReference type="InterPro" id="IPR004446">
    <property type="entry name" value="Heptose_bisP_phosphatase"/>
</dbReference>
<dbReference type="SUPFAM" id="SSF56784">
    <property type="entry name" value="HAD-like"/>
    <property type="match status" value="1"/>
</dbReference>
<evidence type="ECO:0000256" key="5">
    <source>
        <dbReference type="ARBA" id="ARBA00023277"/>
    </source>
</evidence>
<evidence type="ECO:0000256" key="6">
    <source>
        <dbReference type="ARBA" id="ARBA00031828"/>
    </source>
</evidence>
<evidence type="ECO:0000256" key="2">
    <source>
        <dbReference type="ARBA" id="ARBA00022490"/>
    </source>
</evidence>
<reference evidence="9" key="1">
    <citation type="journal article" date="2019" name="Int. J. Syst. Evol. Microbiol.">
        <title>The Global Catalogue of Microorganisms (GCM) 10K type strain sequencing project: providing services to taxonomists for standard genome sequencing and annotation.</title>
        <authorList>
            <consortium name="The Broad Institute Genomics Platform"/>
            <consortium name="The Broad Institute Genome Sequencing Center for Infectious Disease"/>
            <person name="Wu L."/>
            <person name="Ma J."/>
        </authorList>
    </citation>
    <scope>NUCLEOTIDE SEQUENCE [LARGE SCALE GENOMIC DNA]</scope>
    <source>
        <strain evidence="9">JCM 15591</strain>
    </source>
</reference>
<organism evidence="8 9">
    <name type="scientific">Nostocoides vanveenii</name>
    <dbReference type="NCBI Taxonomy" id="330835"/>
    <lineage>
        <taxon>Bacteria</taxon>
        <taxon>Bacillati</taxon>
        <taxon>Actinomycetota</taxon>
        <taxon>Actinomycetes</taxon>
        <taxon>Micrococcales</taxon>
        <taxon>Intrasporangiaceae</taxon>
        <taxon>Nostocoides</taxon>
    </lineage>
</organism>
<dbReference type="NCBIfam" id="TIGR01656">
    <property type="entry name" value="Histidinol-ppas"/>
    <property type="match status" value="1"/>
</dbReference>
<dbReference type="EC" id="3.1.3.-" evidence="7"/>
<dbReference type="Pfam" id="PF00702">
    <property type="entry name" value="Hydrolase"/>
    <property type="match status" value="1"/>
</dbReference>
<sequence>MIGPAGALAAYDIVFLDRDGTINVREEGGYVAAAESVVLLPGAGEAIARLNAAGIPVVVVTNQRGLATGRVTWEQFAAVSAALDVALAAHGAHLDHTAVCPHDHDSCNCRKPLDGLFRQVLAAEPWAQPERCALVGDMPTDTAPARGLGMRAFQLGVDVPDLAGAVEILLGA</sequence>
<comment type="similarity">
    <text evidence="7">Belongs to the gmhB family.</text>
</comment>
<evidence type="ECO:0000256" key="1">
    <source>
        <dbReference type="ARBA" id="ARBA00004496"/>
    </source>
</evidence>
<evidence type="ECO:0000313" key="8">
    <source>
        <dbReference type="EMBL" id="GAA1760094.1"/>
    </source>
</evidence>
<dbReference type="Gene3D" id="3.40.50.1000">
    <property type="entry name" value="HAD superfamily/HAD-like"/>
    <property type="match status" value="1"/>
</dbReference>
<keyword evidence="9" id="KW-1185">Reference proteome</keyword>
<dbReference type="InterPro" id="IPR006543">
    <property type="entry name" value="Histidinol-phos"/>
</dbReference>
<dbReference type="EMBL" id="BAAAPN010000045">
    <property type="protein sequence ID" value="GAA1760094.1"/>
    <property type="molecule type" value="Genomic_DNA"/>
</dbReference>
<comment type="subcellular location">
    <subcellularLocation>
        <location evidence="1 7">Cytoplasm</location>
    </subcellularLocation>
</comment>
<dbReference type="PANTHER" id="PTHR42891:SF1">
    <property type="entry name" value="D-GLYCERO-BETA-D-MANNO-HEPTOSE-1,7-BISPHOSPHATE 7-PHOSPHATASE"/>
    <property type="match status" value="1"/>
</dbReference>
<protein>
    <recommendedName>
        <fullName evidence="6 7">D,D-heptose 1,7-bisphosphate phosphatase</fullName>
        <ecNumber evidence="7">3.1.3.-</ecNumber>
    </recommendedName>
</protein>
<keyword evidence="3" id="KW-0479">Metal-binding</keyword>
<dbReference type="NCBIfam" id="TIGR01662">
    <property type="entry name" value="HAD-SF-IIIA"/>
    <property type="match status" value="1"/>
</dbReference>
<keyword evidence="4 7" id="KW-0378">Hydrolase</keyword>
<dbReference type="InterPro" id="IPR006549">
    <property type="entry name" value="HAD-SF_hydro_IIIA"/>
</dbReference>
<dbReference type="InterPro" id="IPR023214">
    <property type="entry name" value="HAD_sf"/>
</dbReference>
<accession>A0ABP4WXA4</accession>
<dbReference type="RefSeq" id="WP_344065379.1">
    <property type="nucleotide sequence ID" value="NZ_BAAAPN010000045.1"/>
</dbReference>
<keyword evidence="5 7" id="KW-0119">Carbohydrate metabolism</keyword>
<gene>
    <name evidence="8" type="ORF">GCM10009810_19410</name>
</gene>
<keyword evidence="2 7" id="KW-0963">Cytoplasm</keyword>
<dbReference type="Proteomes" id="UP001501475">
    <property type="component" value="Unassembled WGS sequence"/>
</dbReference>
<evidence type="ECO:0000256" key="3">
    <source>
        <dbReference type="ARBA" id="ARBA00022723"/>
    </source>
</evidence>
<dbReference type="InterPro" id="IPR036412">
    <property type="entry name" value="HAD-like_sf"/>
</dbReference>
<comment type="caution">
    <text evidence="8">The sequence shown here is derived from an EMBL/GenBank/DDBJ whole genome shotgun (WGS) entry which is preliminary data.</text>
</comment>
<dbReference type="PIRSF" id="PIRSF004682">
    <property type="entry name" value="GmhB"/>
    <property type="match status" value="1"/>
</dbReference>
<evidence type="ECO:0000256" key="4">
    <source>
        <dbReference type="ARBA" id="ARBA00022801"/>
    </source>
</evidence>
<evidence type="ECO:0000313" key="9">
    <source>
        <dbReference type="Proteomes" id="UP001501475"/>
    </source>
</evidence>
<evidence type="ECO:0000256" key="7">
    <source>
        <dbReference type="PIRNR" id="PIRNR004682"/>
    </source>
</evidence>
<proteinExistence type="inferred from homology"/>
<name>A0ABP4WXA4_9MICO</name>
<dbReference type="PANTHER" id="PTHR42891">
    <property type="entry name" value="D-GLYCERO-BETA-D-MANNO-HEPTOSE-1,7-BISPHOSPHATE 7-PHOSPHATASE"/>
    <property type="match status" value="1"/>
</dbReference>